<organism evidence="2 3">
    <name type="scientific">Hericium alpestre</name>
    <dbReference type="NCBI Taxonomy" id="135208"/>
    <lineage>
        <taxon>Eukaryota</taxon>
        <taxon>Fungi</taxon>
        <taxon>Dikarya</taxon>
        <taxon>Basidiomycota</taxon>
        <taxon>Agaricomycotina</taxon>
        <taxon>Agaricomycetes</taxon>
        <taxon>Russulales</taxon>
        <taxon>Hericiaceae</taxon>
        <taxon>Hericium</taxon>
    </lineage>
</organism>
<feature type="transmembrane region" description="Helical" evidence="1">
    <location>
        <begin position="63"/>
        <end position="84"/>
    </location>
</feature>
<comment type="caution">
    <text evidence="2">The sequence shown here is derived from an EMBL/GenBank/DDBJ whole genome shotgun (WGS) entry which is preliminary data.</text>
</comment>
<evidence type="ECO:0000313" key="2">
    <source>
        <dbReference type="EMBL" id="TFY73193.1"/>
    </source>
</evidence>
<keyword evidence="1" id="KW-1133">Transmembrane helix</keyword>
<protein>
    <submittedName>
        <fullName evidence="2">Uncharacterized protein</fullName>
    </submittedName>
</protein>
<dbReference type="AlphaFoldDB" id="A0A4Y9ZH90"/>
<dbReference type="EMBL" id="SFCI01003186">
    <property type="protein sequence ID" value="TFY73193.1"/>
    <property type="molecule type" value="Genomic_DNA"/>
</dbReference>
<dbReference type="STRING" id="135208.A0A4Y9ZH90"/>
<sequence>MGQSLLARLLEAVQRQASRFSTDTYELEPLFAESALPTANGAAWPKHPSSSSRRCFRIFTVRHIFATLAGIFTLLLIGLFWSGVPPSYSEIREFERRLPQHNISLSLPEGRQGKFLRFPDHLWGHGLNNVLQEILLQSELAHLTDRAYVFEDYTWSHLPFPWTVYDFALRPARIPLNAFISGPSAGAPMPAPRAVNAAFWKQVCAHHNVTTVTTEGAPSDIEGDALMHWWVDRLRAVQDKPCIEIVQGVQPAFDRFLFGSPHILSLWPALSASPILANFTWSPLVHSAVTRNFALL</sequence>
<evidence type="ECO:0000256" key="1">
    <source>
        <dbReference type="SAM" id="Phobius"/>
    </source>
</evidence>
<feature type="non-terminal residue" evidence="2">
    <location>
        <position position="296"/>
    </location>
</feature>
<evidence type="ECO:0000313" key="3">
    <source>
        <dbReference type="Proteomes" id="UP000298061"/>
    </source>
</evidence>
<keyword evidence="1" id="KW-0472">Membrane</keyword>
<gene>
    <name evidence="2" type="ORF">EWM64_g10819</name>
</gene>
<reference evidence="2 3" key="1">
    <citation type="submission" date="2019-02" db="EMBL/GenBank/DDBJ databases">
        <title>Genome sequencing of the rare red list fungi Hericium alpestre (H. flagellum).</title>
        <authorList>
            <person name="Buettner E."/>
            <person name="Kellner H."/>
        </authorList>
    </citation>
    <scope>NUCLEOTIDE SEQUENCE [LARGE SCALE GENOMIC DNA]</scope>
    <source>
        <strain evidence="2 3">DSM 108284</strain>
    </source>
</reference>
<proteinExistence type="predicted"/>
<dbReference type="OrthoDB" id="2559662at2759"/>
<keyword evidence="3" id="KW-1185">Reference proteome</keyword>
<accession>A0A4Y9ZH90</accession>
<keyword evidence="1" id="KW-0812">Transmembrane</keyword>
<name>A0A4Y9ZH90_9AGAM</name>
<dbReference type="Proteomes" id="UP000298061">
    <property type="component" value="Unassembled WGS sequence"/>
</dbReference>